<name>A0A2V1IXF4_9BACT</name>
<evidence type="ECO:0000313" key="1">
    <source>
        <dbReference type="EMBL" id="PWB09771.1"/>
    </source>
</evidence>
<keyword evidence="2" id="KW-1185">Reference proteome</keyword>
<dbReference type="AlphaFoldDB" id="A0A2V1IXF4"/>
<comment type="caution">
    <text evidence="1">The sequence shown here is derived from an EMBL/GenBank/DDBJ whole genome shotgun (WGS) entry which is preliminary data.</text>
</comment>
<reference evidence="2" key="1">
    <citation type="submission" date="2018-02" db="EMBL/GenBank/DDBJ databases">
        <authorList>
            <person name="Clavel T."/>
            <person name="Strowig T."/>
        </authorList>
    </citation>
    <scope>NUCLEOTIDE SEQUENCE [LARGE SCALE GENOMIC DNA]</scope>
    <source>
        <strain evidence="2">DSM 100764</strain>
    </source>
</reference>
<protein>
    <submittedName>
        <fullName evidence="1">Uncharacterized protein</fullName>
    </submittedName>
</protein>
<gene>
    <name evidence="1" type="ORF">C5O25_00770</name>
</gene>
<organism evidence="1 2">
    <name type="scientific">Paramuribaculum intestinale</name>
    <dbReference type="NCBI Taxonomy" id="2094151"/>
    <lineage>
        <taxon>Bacteria</taxon>
        <taxon>Pseudomonadati</taxon>
        <taxon>Bacteroidota</taxon>
        <taxon>Bacteroidia</taxon>
        <taxon>Bacteroidales</taxon>
        <taxon>Muribaculaceae</taxon>
        <taxon>Paramuribaculum</taxon>
    </lineage>
</organism>
<evidence type="ECO:0000313" key="2">
    <source>
        <dbReference type="Proteomes" id="UP000244925"/>
    </source>
</evidence>
<sequence length="158" mass="17910">MMRPYRRPTPPPHWHPAGRYPAIRTVLGITFGTSFALSLDHLYGNGYTVDGYGNDMVYLRNVTQLNYLWPDATLFYGPGGLTGSEFFYSTSVYDPSRYNYVYRDLVRAYGPPATMTYPNGGYMATWFINGNGYIRLQFGRGESYGGSSRFYTSLSFGN</sequence>
<dbReference type="EMBL" id="PUBV01000001">
    <property type="protein sequence ID" value="PWB09771.1"/>
    <property type="molecule type" value="Genomic_DNA"/>
</dbReference>
<accession>A0A2V1IXF4</accession>
<proteinExistence type="predicted"/>
<dbReference type="Proteomes" id="UP000244925">
    <property type="component" value="Unassembled WGS sequence"/>
</dbReference>